<dbReference type="EMBL" id="CAWUPB010000851">
    <property type="protein sequence ID" value="CAK7327152.1"/>
    <property type="molecule type" value="Genomic_DNA"/>
</dbReference>
<keyword evidence="3" id="KW-1185">Reference proteome</keyword>
<protein>
    <submittedName>
        <fullName evidence="2">Uncharacterized protein</fullName>
    </submittedName>
</protein>
<dbReference type="AlphaFoldDB" id="A0AAV1QZF4"/>
<evidence type="ECO:0000313" key="2">
    <source>
        <dbReference type="EMBL" id="CAK7327152.1"/>
    </source>
</evidence>
<dbReference type="Proteomes" id="UP001314170">
    <property type="component" value="Unassembled WGS sequence"/>
</dbReference>
<evidence type="ECO:0000313" key="3">
    <source>
        <dbReference type="Proteomes" id="UP001314170"/>
    </source>
</evidence>
<evidence type="ECO:0000256" key="1">
    <source>
        <dbReference type="SAM" id="MobiDB-lite"/>
    </source>
</evidence>
<proteinExistence type="predicted"/>
<feature type="region of interest" description="Disordered" evidence="1">
    <location>
        <begin position="36"/>
        <end position="56"/>
    </location>
</feature>
<organism evidence="2 3">
    <name type="scientific">Dovyalis caffra</name>
    <dbReference type="NCBI Taxonomy" id="77055"/>
    <lineage>
        <taxon>Eukaryota</taxon>
        <taxon>Viridiplantae</taxon>
        <taxon>Streptophyta</taxon>
        <taxon>Embryophyta</taxon>
        <taxon>Tracheophyta</taxon>
        <taxon>Spermatophyta</taxon>
        <taxon>Magnoliopsida</taxon>
        <taxon>eudicotyledons</taxon>
        <taxon>Gunneridae</taxon>
        <taxon>Pentapetalae</taxon>
        <taxon>rosids</taxon>
        <taxon>fabids</taxon>
        <taxon>Malpighiales</taxon>
        <taxon>Salicaceae</taxon>
        <taxon>Flacourtieae</taxon>
        <taxon>Dovyalis</taxon>
    </lineage>
</organism>
<name>A0AAV1QZF4_9ROSI</name>
<comment type="caution">
    <text evidence="2">The sequence shown here is derived from an EMBL/GenBank/DDBJ whole genome shotgun (WGS) entry which is preliminary data.</text>
</comment>
<reference evidence="2 3" key="1">
    <citation type="submission" date="2024-01" db="EMBL/GenBank/DDBJ databases">
        <authorList>
            <person name="Waweru B."/>
        </authorList>
    </citation>
    <scope>NUCLEOTIDE SEQUENCE [LARGE SCALE GENOMIC DNA]</scope>
</reference>
<accession>A0AAV1QZF4</accession>
<sequence length="56" mass="6385">MTLANQPISYSEHNLFEEHNGLALKFAITTPVVEGRGDERGVVNDDDDRKHSWSWT</sequence>
<gene>
    <name evidence="2" type="ORF">DCAF_LOCUS4859</name>
</gene>